<keyword evidence="1" id="KW-0812">Transmembrane</keyword>
<organism evidence="3 4">
    <name type="scientific">Lutibacter agarilyticus</name>
    <dbReference type="NCBI Taxonomy" id="1109740"/>
    <lineage>
        <taxon>Bacteria</taxon>
        <taxon>Pseudomonadati</taxon>
        <taxon>Bacteroidota</taxon>
        <taxon>Flavobacteriia</taxon>
        <taxon>Flavobacteriales</taxon>
        <taxon>Flavobacteriaceae</taxon>
        <taxon>Lutibacter</taxon>
    </lineage>
</organism>
<reference evidence="3 4" key="1">
    <citation type="submission" date="2017-06" db="EMBL/GenBank/DDBJ databases">
        <authorList>
            <person name="Kim H.J."/>
            <person name="Triplett B.A."/>
        </authorList>
    </citation>
    <scope>NUCLEOTIDE SEQUENCE [LARGE SCALE GENOMIC DNA]</scope>
    <source>
        <strain evidence="3 4">DSM 29150</strain>
    </source>
</reference>
<dbReference type="Proteomes" id="UP000198384">
    <property type="component" value="Unassembled WGS sequence"/>
</dbReference>
<dbReference type="Pfam" id="PF09925">
    <property type="entry name" value="DUF2157"/>
    <property type="match status" value="1"/>
</dbReference>
<protein>
    <submittedName>
        <fullName evidence="3">Predicted membrane protein</fullName>
    </submittedName>
</protein>
<gene>
    <name evidence="3" type="ORF">SAMN06265371_102459</name>
</gene>
<evidence type="ECO:0000256" key="1">
    <source>
        <dbReference type="SAM" id="Phobius"/>
    </source>
</evidence>
<feature type="transmembrane region" description="Helical" evidence="1">
    <location>
        <begin position="286"/>
        <end position="304"/>
    </location>
</feature>
<feature type="transmembrane region" description="Helical" evidence="1">
    <location>
        <begin position="208"/>
        <end position="229"/>
    </location>
</feature>
<sequence length="317" mass="35831">MSKITREDIYTISQNSNWSEVGVRTVLNEKIYNSSADWKQFLKLLFISLGVAFSIAGIIFFFAYNWASLHKFVKIGLIEGLVIVATLVALLPKVNKLVKNLALTSAAMLVGVLFAVFGQIYQTGANAYDFFLGWTLFITLWVLISNFAPLWLIYLTLINTTLILYAEQVAHDWSFVYITLLLFILNTLFLVFFVFLGRKISTITIPNWFTNIIALAAVFITTIGISVGIFSANEVSFWVLLLLTAIVFGLAVLYSLKIKSIFYISIIAFSLIVIISAFLTNLTDEYFMFLFVTLFIVASVTLVIKNLMDLQKKWSNE</sequence>
<feature type="transmembrane region" description="Helical" evidence="1">
    <location>
        <begin position="261"/>
        <end position="280"/>
    </location>
</feature>
<feature type="transmembrane region" description="Helical" evidence="1">
    <location>
        <begin position="103"/>
        <end position="121"/>
    </location>
</feature>
<proteinExistence type="predicted"/>
<dbReference type="AlphaFoldDB" id="A0A238W6K3"/>
<keyword evidence="4" id="KW-1185">Reference proteome</keyword>
<feature type="transmembrane region" description="Helical" evidence="1">
    <location>
        <begin position="44"/>
        <end position="66"/>
    </location>
</feature>
<name>A0A238W6K3_9FLAO</name>
<feature type="domain" description="DUF2157" evidence="2">
    <location>
        <begin position="43"/>
        <end position="151"/>
    </location>
</feature>
<keyword evidence="1" id="KW-1133">Transmembrane helix</keyword>
<dbReference type="RefSeq" id="WP_089380633.1">
    <property type="nucleotide sequence ID" value="NZ_FZNT01000002.1"/>
</dbReference>
<dbReference type="EMBL" id="FZNT01000002">
    <property type="protein sequence ID" value="SNR41944.1"/>
    <property type="molecule type" value="Genomic_DNA"/>
</dbReference>
<feature type="transmembrane region" description="Helical" evidence="1">
    <location>
        <begin position="235"/>
        <end position="254"/>
    </location>
</feature>
<feature type="transmembrane region" description="Helical" evidence="1">
    <location>
        <begin position="175"/>
        <end position="196"/>
    </location>
</feature>
<evidence type="ECO:0000313" key="3">
    <source>
        <dbReference type="EMBL" id="SNR41944.1"/>
    </source>
</evidence>
<feature type="transmembrane region" description="Helical" evidence="1">
    <location>
        <begin position="72"/>
        <end position="91"/>
    </location>
</feature>
<evidence type="ECO:0000259" key="2">
    <source>
        <dbReference type="Pfam" id="PF09925"/>
    </source>
</evidence>
<dbReference type="InterPro" id="IPR018677">
    <property type="entry name" value="DUF2157"/>
</dbReference>
<keyword evidence="1" id="KW-0472">Membrane</keyword>
<accession>A0A238W6K3</accession>
<dbReference type="OrthoDB" id="327621at2"/>
<evidence type="ECO:0000313" key="4">
    <source>
        <dbReference type="Proteomes" id="UP000198384"/>
    </source>
</evidence>
<feature type="transmembrane region" description="Helical" evidence="1">
    <location>
        <begin position="127"/>
        <end position="144"/>
    </location>
</feature>